<dbReference type="KEGG" id="whr:OG579_16940"/>
<sequence>MTGDRVADPAATLADALYRMMTANYTHSIGGKRPDWIETAAREALAVLSATHAIVQLPEPHGEDAFGAQWSVDDHEIYAEDGELTIALCGTDTTTPDDARDIAAAILAAARRAEET</sequence>
<dbReference type="Proteomes" id="UP001432128">
    <property type="component" value="Chromosome"/>
</dbReference>
<dbReference type="AlphaFoldDB" id="A0AAU4JZX7"/>
<proteinExistence type="predicted"/>
<dbReference type="EMBL" id="CP108021">
    <property type="protein sequence ID" value="WUM19373.1"/>
    <property type="molecule type" value="Genomic_DNA"/>
</dbReference>
<reference evidence="1 2" key="1">
    <citation type="submission" date="2022-10" db="EMBL/GenBank/DDBJ databases">
        <title>The complete genomes of actinobacterial strains from the NBC collection.</title>
        <authorList>
            <person name="Joergensen T.S."/>
            <person name="Alvarez Arevalo M."/>
            <person name="Sterndorff E.B."/>
            <person name="Faurdal D."/>
            <person name="Vuksanovic O."/>
            <person name="Mourched A.-S."/>
            <person name="Charusanti P."/>
            <person name="Shaw S."/>
            <person name="Blin K."/>
            <person name="Weber T."/>
        </authorList>
    </citation>
    <scope>NUCLEOTIDE SEQUENCE [LARGE SCALE GENOMIC DNA]</scope>
    <source>
        <strain evidence="1 2">NBC_00319</strain>
    </source>
</reference>
<evidence type="ECO:0000313" key="2">
    <source>
        <dbReference type="Proteomes" id="UP001432128"/>
    </source>
</evidence>
<evidence type="ECO:0000313" key="1">
    <source>
        <dbReference type="EMBL" id="WUM19373.1"/>
    </source>
</evidence>
<dbReference type="RefSeq" id="WP_328856882.1">
    <property type="nucleotide sequence ID" value="NZ_CP108021.1"/>
</dbReference>
<keyword evidence="2" id="KW-1185">Reference proteome</keyword>
<gene>
    <name evidence="1" type="ORF">OG579_16940</name>
</gene>
<organism evidence="1 2">
    <name type="scientific">Williamsia herbipolensis</name>
    <dbReference type="NCBI Taxonomy" id="1603258"/>
    <lineage>
        <taxon>Bacteria</taxon>
        <taxon>Bacillati</taxon>
        <taxon>Actinomycetota</taxon>
        <taxon>Actinomycetes</taxon>
        <taxon>Mycobacteriales</taxon>
        <taxon>Nocardiaceae</taxon>
        <taxon>Williamsia</taxon>
    </lineage>
</organism>
<protein>
    <submittedName>
        <fullName evidence="1">Uncharacterized protein</fullName>
    </submittedName>
</protein>
<accession>A0AAU4JZX7</accession>
<name>A0AAU4JZX7_9NOCA</name>